<dbReference type="Pfam" id="PF10901">
    <property type="entry name" value="DUF2690"/>
    <property type="match status" value="1"/>
</dbReference>
<dbReference type="Pfam" id="PF13560">
    <property type="entry name" value="HTH_31"/>
    <property type="match status" value="1"/>
</dbReference>
<proteinExistence type="predicted"/>
<dbReference type="InterPro" id="IPR001387">
    <property type="entry name" value="Cro/C1-type_HTH"/>
</dbReference>
<feature type="transmembrane region" description="Helical" evidence="2">
    <location>
        <begin position="138"/>
        <end position="162"/>
    </location>
</feature>
<keyword evidence="2" id="KW-0812">Transmembrane</keyword>
<comment type="caution">
    <text evidence="4">The sequence shown here is derived from an EMBL/GenBank/DDBJ whole genome shotgun (WGS) entry which is preliminary data.</text>
</comment>
<evidence type="ECO:0000256" key="1">
    <source>
        <dbReference type="SAM" id="MobiDB-lite"/>
    </source>
</evidence>
<gene>
    <name evidence="4" type="ORF">ACFFHU_08575</name>
</gene>
<feature type="domain" description="HTH cro/C1-type" evidence="3">
    <location>
        <begin position="24"/>
        <end position="80"/>
    </location>
</feature>
<accession>A0ABV6NU38</accession>
<name>A0ABV6NU38_9ACTN</name>
<sequence length="311" mass="32938">MSGQNGKVSDLTSADARLGEFVAELARLRREAGQPSLRKMSATAHYSHTALSSVLSGGRLPSRELTLAFVRACGGDEEAWAERWHRENALSQGAEPGTAQPPATAQPRGTAQPPGTAQPLATAEPPVGPDRRRRLPRWALVAAGGLATLATIAAIGLVTGALPPRRAAEPAAPPAPWSAPDGADPQEQHCQVDAISARTVQVPDRTAGRPPYGALTLRYSPHCQAAWPLFVSTERVPMGVTIRLRITRPADRAVSRFDYPYLVKHQVYSVFGNVLKTTGGCVSVAVEISTADNRSTLATADSPCEVLRPGV</sequence>
<dbReference type="RefSeq" id="WP_377337163.1">
    <property type="nucleotide sequence ID" value="NZ_JBHLUE010000004.1"/>
</dbReference>
<organism evidence="4 5">
    <name type="scientific">Plantactinospora siamensis</name>
    <dbReference type="NCBI Taxonomy" id="555372"/>
    <lineage>
        <taxon>Bacteria</taxon>
        <taxon>Bacillati</taxon>
        <taxon>Actinomycetota</taxon>
        <taxon>Actinomycetes</taxon>
        <taxon>Micromonosporales</taxon>
        <taxon>Micromonosporaceae</taxon>
        <taxon>Plantactinospora</taxon>
    </lineage>
</organism>
<dbReference type="SMART" id="SM00530">
    <property type="entry name" value="HTH_XRE"/>
    <property type="match status" value="1"/>
</dbReference>
<evidence type="ECO:0000259" key="3">
    <source>
        <dbReference type="SMART" id="SM00530"/>
    </source>
</evidence>
<feature type="compositionally biased region" description="Low complexity" evidence="1">
    <location>
        <begin position="92"/>
        <end position="114"/>
    </location>
</feature>
<protein>
    <submittedName>
        <fullName evidence="4">DUF2690 domain-containing protein</fullName>
    </submittedName>
</protein>
<keyword evidence="2" id="KW-0472">Membrane</keyword>
<reference evidence="4 5" key="1">
    <citation type="submission" date="2024-09" db="EMBL/GenBank/DDBJ databases">
        <authorList>
            <person name="Sun Q."/>
            <person name="Mori K."/>
        </authorList>
    </citation>
    <scope>NUCLEOTIDE SEQUENCE [LARGE SCALE GENOMIC DNA]</scope>
    <source>
        <strain evidence="4 5">TBRC 2205</strain>
    </source>
</reference>
<dbReference type="Proteomes" id="UP001589894">
    <property type="component" value="Unassembled WGS sequence"/>
</dbReference>
<dbReference type="InterPro" id="IPR021224">
    <property type="entry name" value="DUF2690"/>
</dbReference>
<feature type="region of interest" description="Disordered" evidence="1">
    <location>
        <begin position="165"/>
        <end position="188"/>
    </location>
</feature>
<keyword evidence="2" id="KW-1133">Transmembrane helix</keyword>
<keyword evidence="5" id="KW-1185">Reference proteome</keyword>
<dbReference type="EMBL" id="JBHLUE010000004">
    <property type="protein sequence ID" value="MFC0564219.1"/>
    <property type="molecule type" value="Genomic_DNA"/>
</dbReference>
<evidence type="ECO:0000313" key="4">
    <source>
        <dbReference type="EMBL" id="MFC0564219.1"/>
    </source>
</evidence>
<feature type="region of interest" description="Disordered" evidence="1">
    <location>
        <begin position="89"/>
        <end position="132"/>
    </location>
</feature>
<evidence type="ECO:0000313" key="5">
    <source>
        <dbReference type="Proteomes" id="UP001589894"/>
    </source>
</evidence>
<evidence type="ECO:0000256" key="2">
    <source>
        <dbReference type="SAM" id="Phobius"/>
    </source>
</evidence>